<feature type="non-terminal residue" evidence="2">
    <location>
        <position position="305"/>
    </location>
</feature>
<accession>A0A9P4NP02</accession>
<proteinExistence type="predicted"/>
<dbReference type="PANTHER" id="PTHR33112:SF9">
    <property type="entry name" value="HETEROKARYON INCOMPATIBILITY DOMAIN-CONTAINING PROTEIN"/>
    <property type="match status" value="1"/>
</dbReference>
<keyword evidence="3" id="KW-1185">Reference proteome</keyword>
<feature type="domain" description="Heterokaryon incompatibility" evidence="1">
    <location>
        <begin position="5"/>
        <end position="149"/>
    </location>
</feature>
<evidence type="ECO:0000313" key="3">
    <source>
        <dbReference type="Proteomes" id="UP000800235"/>
    </source>
</evidence>
<dbReference type="AlphaFoldDB" id="A0A9P4NP02"/>
<gene>
    <name evidence="2" type="ORF">EJ08DRAFT_591615</name>
</gene>
<dbReference type="PANTHER" id="PTHR33112">
    <property type="entry name" value="DOMAIN PROTEIN, PUTATIVE-RELATED"/>
    <property type="match status" value="1"/>
</dbReference>
<dbReference type="Pfam" id="PF06985">
    <property type="entry name" value="HET"/>
    <property type="match status" value="1"/>
</dbReference>
<sequence>MESPYVCLSHCWGSGQSIPVTKKSNYADQLGGIAWETLPQTFQDAVVFARKLQIRYMWIDSLCIVQDDRSDWAENTANMASVYQNGYLTLAATSAEDSRGGLFYAGHSSEVAFRRKLPHFSDMESGHSTQRNKSAAGFPLLKRAWIYQERLLSPRILHFTHHELLWECLEGSICQCLLGSEPFSPSDSPVSPSRSPSSPGRINHLPQDCSIGLDGSDEASRLIAWHNILVKYSKLTITYHTDRLSALSGIAQQFGRPYASQYLAGMWKEQICYDLIWISLDAGSSPRPLNWSVPSWSWASIEGAV</sequence>
<dbReference type="EMBL" id="MU007052">
    <property type="protein sequence ID" value="KAF2428863.1"/>
    <property type="molecule type" value="Genomic_DNA"/>
</dbReference>
<dbReference type="Proteomes" id="UP000800235">
    <property type="component" value="Unassembled WGS sequence"/>
</dbReference>
<evidence type="ECO:0000259" key="1">
    <source>
        <dbReference type="Pfam" id="PF06985"/>
    </source>
</evidence>
<dbReference type="OrthoDB" id="5362512at2759"/>
<name>A0A9P4NP02_9PEZI</name>
<protein>
    <submittedName>
        <fullName evidence="2">HET-domain-containing protein</fullName>
    </submittedName>
</protein>
<dbReference type="InterPro" id="IPR010730">
    <property type="entry name" value="HET"/>
</dbReference>
<evidence type="ECO:0000313" key="2">
    <source>
        <dbReference type="EMBL" id="KAF2428863.1"/>
    </source>
</evidence>
<reference evidence="2" key="1">
    <citation type="journal article" date="2020" name="Stud. Mycol.">
        <title>101 Dothideomycetes genomes: a test case for predicting lifestyles and emergence of pathogens.</title>
        <authorList>
            <person name="Haridas S."/>
            <person name="Albert R."/>
            <person name="Binder M."/>
            <person name="Bloem J."/>
            <person name="Labutti K."/>
            <person name="Salamov A."/>
            <person name="Andreopoulos B."/>
            <person name="Baker S."/>
            <person name="Barry K."/>
            <person name="Bills G."/>
            <person name="Bluhm B."/>
            <person name="Cannon C."/>
            <person name="Castanera R."/>
            <person name="Culley D."/>
            <person name="Daum C."/>
            <person name="Ezra D."/>
            <person name="Gonzalez J."/>
            <person name="Henrissat B."/>
            <person name="Kuo A."/>
            <person name="Liang C."/>
            <person name="Lipzen A."/>
            <person name="Lutzoni F."/>
            <person name="Magnuson J."/>
            <person name="Mondo S."/>
            <person name="Nolan M."/>
            <person name="Ohm R."/>
            <person name="Pangilinan J."/>
            <person name="Park H.-J."/>
            <person name="Ramirez L."/>
            <person name="Alfaro M."/>
            <person name="Sun H."/>
            <person name="Tritt A."/>
            <person name="Yoshinaga Y."/>
            <person name="Zwiers L.-H."/>
            <person name="Turgeon B."/>
            <person name="Goodwin S."/>
            <person name="Spatafora J."/>
            <person name="Crous P."/>
            <person name="Grigoriev I."/>
        </authorList>
    </citation>
    <scope>NUCLEOTIDE SEQUENCE</scope>
    <source>
        <strain evidence="2">CBS 130266</strain>
    </source>
</reference>
<organism evidence="2 3">
    <name type="scientific">Tothia fuscella</name>
    <dbReference type="NCBI Taxonomy" id="1048955"/>
    <lineage>
        <taxon>Eukaryota</taxon>
        <taxon>Fungi</taxon>
        <taxon>Dikarya</taxon>
        <taxon>Ascomycota</taxon>
        <taxon>Pezizomycotina</taxon>
        <taxon>Dothideomycetes</taxon>
        <taxon>Pleosporomycetidae</taxon>
        <taxon>Venturiales</taxon>
        <taxon>Cylindrosympodiaceae</taxon>
        <taxon>Tothia</taxon>
    </lineage>
</organism>
<comment type="caution">
    <text evidence="2">The sequence shown here is derived from an EMBL/GenBank/DDBJ whole genome shotgun (WGS) entry which is preliminary data.</text>
</comment>